<feature type="compositionally biased region" description="Basic and acidic residues" evidence="1">
    <location>
        <begin position="35"/>
        <end position="48"/>
    </location>
</feature>
<dbReference type="STRING" id="235909.GK0397"/>
<gene>
    <name evidence="2" type="ordered locus">GK0397</name>
</gene>
<reference evidence="2 3" key="1">
    <citation type="journal article" date="2004" name="Nucleic Acids Res.">
        <title>Thermoadaptation trait revealed by the genome sequence of thermophilic Geobacillus kaustophilus.</title>
        <authorList>
            <person name="Takami H."/>
            <person name="Takaki Y."/>
            <person name="Chee G.J."/>
            <person name="Nishi S."/>
            <person name="Shimamura S."/>
            <person name="Suzuki H."/>
            <person name="Matsui S."/>
            <person name="Uchiyama I."/>
        </authorList>
    </citation>
    <scope>NUCLEOTIDE SEQUENCE [LARGE SCALE GENOMIC DNA]</scope>
    <source>
        <strain evidence="2 3">HTA426</strain>
    </source>
</reference>
<proteinExistence type="predicted"/>
<sequence length="86" mass="9640">MIQHHGSRQALFVACGRGRQRFGEANVIPSRMAKCERDGMGRSQHRQETSTVPTSRMVIPFSVNIGVGKHNGWKVQKNTKTTIVFC</sequence>
<name>Q5L2Z8_GEOKA</name>
<evidence type="ECO:0000313" key="2">
    <source>
        <dbReference type="EMBL" id="BAD74682.1"/>
    </source>
</evidence>
<accession>Q5L2Z8</accession>
<evidence type="ECO:0000313" key="3">
    <source>
        <dbReference type="Proteomes" id="UP000001172"/>
    </source>
</evidence>
<dbReference type="EMBL" id="BA000043">
    <property type="protein sequence ID" value="BAD74682.1"/>
    <property type="molecule type" value="Genomic_DNA"/>
</dbReference>
<organism evidence="2 3">
    <name type="scientific">Geobacillus kaustophilus (strain HTA426)</name>
    <dbReference type="NCBI Taxonomy" id="235909"/>
    <lineage>
        <taxon>Bacteria</taxon>
        <taxon>Bacillati</taxon>
        <taxon>Bacillota</taxon>
        <taxon>Bacilli</taxon>
        <taxon>Bacillales</taxon>
        <taxon>Anoxybacillaceae</taxon>
        <taxon>Geobacillus</taxon>
        <taxon>Geobacillus thermoleovorans group</taxon>
    </lineage>
</organism>
<dbReference type="KEGG" id="gka:GK0397"/>
<feature type="region of interest" description="Disordered" evidence="1">
    <location>
        <begin position="35"/>
        <end position="54"/>
    </location>
</feature>
<keyword evidence="3" id="KW-1185">Reference proteome</keyword>
<evidence type="ECO:0000256" key="1">
    <source>
        <dbReference type="SAM" id="MobiDB-lite"/>
    </source>
</evidence>
<dbReference type="AlphaFoldDB" id="Q5L2Z8"/>
<protein>
    <submittedName>
        <fullName evidence="2">Uncharacterized protein</fullName>
    </submittedName>
</protein>
<dbReference type="HOGENOM" id="CLU_2493464_0_0_9"/>
<dbReference type="Proteomes" id="UP000001172">
    <property type="component" value="Chromosome"/>
</dbReference>